<dbReference type="EMBL" id="PVZG01000005">
    <property type="protein sequence ID" value="PRY30026.1"/>
    <property type="molecule type" value="Genomic_DNA"/>
</dbReference>
<organism evidence="2 3">
    <name type="scientific">Pseudosporangium ferrugineum</name>
    <dbReference type="NCBI Taxonomy" id="439699"/>
    <lineage>
        <taxon>Bacteria</taxon>
        <taxon>Bacillati</taxon>
        <taxon>Actinomycetota</taxon>
        <taxon>Actinomycetes</taxon>
        <taxon>Micromonosporales</taxon>
        <taxon>Micromonosporaceae</taxon>
        <taxon>Pseudosporangium</taxon>
    </lineage>
</organism>
<comment type="caution">
    <text evidence="2">The sequence shown here is derived from an EMBL/GenBank/DDBJ whole genome shotgun (WGS) entry which is preliminary data.</text>
</comment>
<proteinExistence type="predicted"/>
<feature type="region of interest" description="Disordered" evidence="1">
    <location>
        <begin position="1"/>
        <end position="246"/>
    </location>
</feature>
<dbReference type="Proteomes" id="UP000239209">
    <property type="component" value="Unassembled WGS sequence"/>
</dbReference>
<feature type="compositionally biased region" description="Basic and acidic residues" evidence="1">
    <location>
        <begin position="188"/>
        <end position="232"/>
    </location>
</feature>
<accession>A0A2T0S9F4</accession>
<evidence type="ECO:0000256" key="1">
    <source>
        <dbReference type="SAM" id="MobiDB-lite"/>
    </source>
</evidence>
<dbReference type="OrthoDB" id="123178at2"/>
<sequence>MSGQTAAGQGASGQGAEQGRGWGRPDVPAASGGAAAFRVDPLPPNPLQPAPVQTGAAAAPSPLPPNPLHPTPVQTGPLPPNPLQPTPVQMPPGGRRGRDDEAAESYPAGRRSAAEVDEVVTGRRGRGATVPDEAFPDRDEELAGRIAGLAGLDAPGGARAADLQELQGVRDGRQGEQGSPRATDLDEAERGRRAAEEAPNGRRAAEEAPGGRRAAEEAPGGRRVVRDADGGEHGQPLRPGDLDQSPISFWDEAASEQFRAEWHEVKAQFVDDPVAALTRAHDLLTEAVHELTESMLAERDQLDPLRDTSSPDTESMRMAMRGYREFLDRILGL</sequence>
<keyword evidence="3" id="KW-1185">Reference proteome</keyword>
<evidence type="ECO:0000313" key="3">
    <source>
        <dbReference type="Proteomes" id="UP000239209"/>
    </source>
</evidence>
<feature type="compositionally biased region" description="Gly residues" evidence="1">
    <location>
        <begin position="10"/>
        <end position="22"/>
    </location>
</feature>
<gene>
    <name evidence="2" type="ORF">CLV70_105195</name>
</gene>
<name>A0A2T0S9F4_9ACTN</name>
<dbReference type="AlphaFoldDB" id="A0A2T0S9F4"/>
<feature type="compositionally biased region" description="Low complexity" evidence="1">
    <location>
        <begin position="147"/>
        <end position="163"/>
    </location>
</feature>
<evidence type="ECO:0000313" key="2">
    <source>
        <dbReference type="EMBL" id="PRY30026.1"/>
    </source>
</evidence>
<feature type="compositionally biased region" description="Pro residues" evidence="1">
    <location>
        <begin position="61"/>
        <end position="70"/>
    </location>
</feature>
<dbReference type="RefSeq" id="WP_146164050.1">
    <property type="nucleotide sequence ID" value="NZ_PVZG01000005.1"/>
</dbReference>
<feature type="compositionally biased region" description="Pro residues" evidence="1">
    <location>
        <begin position="77"/>
        <end position="90"/>
    </location>
</feature>
<protein>
    <submittedName>
        <fullName evidence="2">Uncharacterized protein</fullName>
    </submittedName>
</protein>
<reference evidence="2 3" key="1">
    <citation type="submission" date="2018-03" db="EMBL/GenBank/DDBJ databases">
        <title>Genomic Encyclopedia of Archaeal and Bacterial Type Strains, Phase II (KMG-II): from individual species to whole genera.</title>
        <authorList>
            <person name="Goeker M."/>
        </authorList>
    </citation>
    <scope>NUCLEOTIDE SEQUENCE [LARGE SCALE GENOMIC DNA]</scope>
    <source>
        <strain evidence="2 3">DSM 45348</strain>
    </source>
</reference>